<keyword evidence="4" id="KW-1133">Transmembrane helix</keyword>
<dbReference type="EMBL" id="JABWDY010010715">
    <property type="protein sequence ID" value="KAF5200462.1"/>
    <property type="molecule type" value="Genomic_DNA"/>
</dbReference>
<gene>
    <name evidence="8" type="ORF">FRX31_009950</name>
</gene>
<evidence type="ECO:0000256" key="3">
    <source>
        <dbReference type="ARBA" id="ARBA00022692"/>
    </source>
</evidence>
<dbReference type="InterPro" id="IPR022764">
    <property type="entry name" value="Peptidase_S54_rhomboid_dom"/>
</dbReference>
<evidence type="ECO:0000259" key="7">
    <source>
        <dbReference type="Pfam" id="PF01694"/>
    </source>
</evidence>
<dbReference type="Gene3D" id="1.20.1540.10">
    <property type="entry name" value="Rhomboid-like"/>
    <property type="match status" value="1"/>
</dbReference>
<dbReference type="PANTHER" id="PTHR43731:SF26">
    <property type="entry name" value="RHOMBOID-LIKE PROTEIN 10, CHLOROPLASTIC"/>
    <property type="match status" value="1"/>
</dbReference>
<proteinExistence type="inferred from homology"/>
<dbReference type="Pfam" id="PF01694">
    <property type="entry name" value="Rhomboid"/>
    <property type="match status" value="1"/>
</dbReference>
<evidence type="ECO:0000256" key="4">
    <source>
        <dbReference type="ARBA" id="ARBA00022989"/>
    </source>
</evidence>
<comment type="similarity">
    <text evidence="2">Belongs to the peptidase S54 family.</text>
</comment>
<feature type="region of interest" description="Disordered" evidence="6">
    <location>
        <begin position="1"/>
        <end position="22"/>
    </location>
</feature>
<dbReference type="Proteomes" id="UP000554482">
    <property type="component" value="Unassembled WGS sequence"/>
</dbReference>
<protein>
    <submittedName>
        <fullName evidence="8">Rhomboid-like protein</fullName>
    </submittedName>
</protein>
<comment type="caution">
    <text evidence="8">The sequence shown here is derived from an EMBL/GenBank/DDBJ whole genome shotgun (WGS) entry which is preliminary data.</text>
</comment>
<evidence type="ECO:0000256" key="2">
    <source>
        <dbReference type="ARBA" id="ARBA00009045"/>
    </source>
</evidence>
<dbReference type="GO" id="GO:0031969">
    <property type="term" value="C:chloroplast membrane"/>
    <property type="evidence" value="ECO:0007669"/>
    <property type="project" value="TreeGrafter"/>
</dbReference>
<evidence type="ECO:0000256" key="6">
    <source>
        <dbReference type="SAM" id="MobiDB-lite"/>
    </source>
</evidence>
<accession>A0A7J6WWM8</accession>
<comment type="subcellular location">
    <subcellularLocation>
        <location evidence="1">Membrane</location>
        <topology evidence="1">Multi-pass membrane protein</topology>
    </subcellularLocation>
</comment>
<dbReference type="PANTHER" id="PTHR43731">
    <property type="entry name" value="RHOMBOID PROTEASE"/>
    <property type="match status" value="1"/>
</dbReference>
<evidence type="ECO:0000313" key="9">
    <source>
        <dbReference type="Proteomes" id="UP000554482"/>
    </source>
</evidence>
<dbReference type="InterPro" id="IPR035952">
    <property type="entry name" value="Rhomboid-like_sf"/>
</dbReference>
<organism evidence="8 9">
    <name type="scientific">Thalictrum thalictroides</name>
    <name type="common">Rue-anemone</name>
    <name type="synonym">Anemone thalictroides</name>
    <dbReference type="NCBI Taxonomy" id="46969"/>
    <lineage>
        <taxon>Eukaryota</taxon>
        <taxon>Viridiplantae</taxon>
        <taxon>Streptophyta</taxon>
        <taxon>Embryophyta</taxon>
        <taxon>Tracheophyta</taxon>
        <taxon>Spermatophyta</taxon>
        <taxon>Magnoliopsida</taxon>
        <taxon>Ranunculales</taxon>
        <taxon>Ranunculaceae</taxon>
        <taxon>Thalictroideae</taxon>
        <taxon>Thalictrum</taxon>
    </lineage>
</organism>
<keyword evidence="3" id="KW-0812">Transmembrane</keyword>
<dbReference type="SUPFAM" id="SSF144091">
    <property type="entry name" value="Rhomboid-like"/>
    <property type="match status" value="1"/>
</dbReference>
<keyword evidence="9" id="KW-1185">Reference proteome</keyword>
<evidence type="ECO:0000313" key="8">
    <source>
        <dbReference type="EMBL" id="KAF5200462.1"/>
    </source>
</evidence>
<dbReference type="OrthoDB" id="418595at2759"/>
<evidence type="ECO:0000256" key="5">
    <source>
        <dbReference type="ARBA" id="ARBA00023136"/>
    </source>
</evidence>
<dbReference type="InterPro" id="IPR050925">
    <property type="entry name" value="Rhomboid_protease_S54"/>
</dbReference>
<keyword evidence="5" id="KW-0472">Membrane</keyword>
<name>A0A7J6WWM8_THATH</name>
<sequence>MGLGAIPSPPNGFPIQPSRKGGGTTHLLTTAAALRLGNFVSIRTRNHLHFLLQTSFKELSHVAHVAHVNRLKDVWHERVLLYKGIGFLESPRVSVSDKFASCLCYLSKNGSIKAFKDDGKSTARSRKPFDARLWTNVLLALNVLVYVAQIATHGKLMLWGAKINSLIDRGQLWRFATSSFLHANVGHLMVNCYSLNSIGPTMENISGPRRFLAVYFTSAIASCAASYWFCKSPAVGASGAIFGVEHLQVNLLSYWFDSQGYGGKWPMGSSSSAQQAM</sequence>
<feature type="domain" description="Peptidase S54 rhomboid" evidence="7">
    <location>
        <begin position="169"/>
        <end position="244"/>
    </location>
</feature>
<reference evidence="8 9" key="1">
    <citation type="submission" date="2020-06" db="EMBL/GenBank/DDBJ databases">
        <title>Transcriptomic and genomic resources for Thalictrum thalictroides and T. hernandezii: Facilitating candidate gene discovery in an emerging model plant lineage.</title>
        <authorList>
            <person name="Arias T."/>
            <person name="Riano-Pachon D.M."/>
            <person name="Di Stilio V.S."/>
        </authorList>
    </citation>
    <scope>NUCLEOTIDE SEQUENCE [LARGE SCALE GENOMIC DNA]</scope>
    <source>
        <strain evidence="9">cv. WT478/WT964</strain>
        <tissue evidence="8">Leaves</tissue>
    </source>
</reference>
<evidence type="ECO:0000256" key="1">
    <source>
        <dbReference type="ARBA" id="ARBA00004141"/>
    </source>
</evidence>
<dbReference type="AlphaFoldDB" id="A0A7J6WWM8"/>
<dbReference type="GO" id="GO:0004252">
    <property type="term" value="F:serine-type endopeptidase activity"/>
    <property type="evidence" value="ECO:0007669"/>
    <property type="project" value="InterPro"/>
</dbReference>